<evidence type="ECO:0000313" key="2">
    <source>
        <dbReference type="Proteomes" id="UP001497516"/>
    </source>
</evidence>
<evidence type="ECO:0000313" key="1">
    <source>
        <dbReference type="EMBL" id="CAL1360010.1"/>
    </source>
</evidence>
<name>A0AAV2CTV6_9ROSI</name>
<keyword evidence="2" id="KW-1185">Reference proteome</keyword>
<reference evidence="1 2" key="1">
    <citation type="submission" date="2024-04" db="EMBL/GenBank/DDBJ databases">
        <authorList>
            <person name="Fracassetti M."/>
        </authorList>
    </citation>
    <scope>NUCLEOTIDE SEQUENCE [LARGE SCALE GENOMIC DNA]</scope>
</reference>
<gene>
    <name evidence="1" type="ORF">LTRI10_LOCUS7471</name>
</gene>
<dbReference type="EMBL" id="OZ034814">
    <property type="protein sequence ID" value="CAL1360010.1"/>
    <property type="molecule type" value="Genomic_DNA"/>
</dbReference>
<proteinExistence type="predicted"/>
<dbReference type="Proteomes" id="UP001497516">
    <property type="component" value="Chromosome 10"/>
</dbReference>
<accession>A0AAV2CTV6</accession>
<protein>
    <submittedName>
        <fullName evidence="1">Uncharacterized protein</fullName>
    </submittedName>
</protein>
<organism evidence="1 2">
    <name type="scientific">Linum trigynum</name>
    <dbReference type="NCBI Taxonomy" id="586398"/>
    <lineage>
        <taxon>Eukaryota</taxon>
        <taxon>Viridiplantae</taxon>
        <taxon>Streptophyta</taxon>
        <taxon>Embryophyta</taxon>
        <taxon>Tracheophyta</taxon>
        <taxon>Spermatophyta</taxon>
        <taxon>Magnoliopsida</taxon>
        <taxon>eudicotyledons</taxon>
        <taxon>Gunneridae</taxon>
        <taxon>Pentapetalae</taxon>
        <taxon>rosids</taxon>
        <taxon>fabids</taxon>
        <taxon>Malpighiales</taxon>
        <taxon>Linaceae</taxon>
        <taxon>Linum</taxon>
    </lineage>
</organism>
<dbReference type="AlphaFoldDB" id="A0AAV2CTV6"/>
<sequence length="280" mass="31197">MISDITRFSEPFPTKMRGYGFQEESYSAHEEESYHSEEEFHSSINGSSGGIKFFQPAKFQSMSGHDAADWKSNNKFNHSDTMNHQNGGWGGHDAHRFDQGHGMKHQNGGWNNGHDAQRFDQGHGMKQQYGGWNNNGHDAHRFDQGHGMKQQHGGWNNGHDAHRFDQGHGMKQQHGGWNNGHDAHRFDQGHGMKQQNGSWNNGHHGLESAGGMMNGKYGTTAVTAAHQKVQYPAAHSFIHEEEAMTGYNGGHRFSGFNDSFGGGYGRNNGCSNVDWMSKAI</sequence>